<dbReference type="PANTHER" id="PTHR23416">
    <property type="entry name" value="SIALIC ACID SYNTHASE-RELATED"/>
    <property type="match status" value="1"/>
</dbReference>
<dbReference type="SUPFAM" id="SSF51161">
    <property type="entry name" value="Trimeric LpxA-like enzymes"/>
    <property type="match status" value="1"/>
</dbReference>
<name>A0A7Z2ZLU5_9BACL</name>
<dbReference type="Gene3D" id="2.160.10.10">
    <property type="entry name" value="Hexapeptide repeat proteins"/>
    <property type="match status" value="1"/>
</dbReference>
<dbReference type="Gene3D" id="3.90.550.10">
    <property type="entry name" value="Spore Coat Polysaccharide Biosynthesis Protein SpsA, Chain A"/>
    <property type="match status" value="1"/>
</dbReference>
<proteinExistence type="predicted"/>
<sequence>MEGELRPSEHKLYFLGENANLEAPGLMHGAEEISIGKEAIVSSGHRLIVTSPINGSRPKIILGDGVQADIGLIVTAENHVELERLVWCGPHAVLSDTEAEYRKTGLPVSKQGYRHAGINRLIVGEGTYIGAHAVIEGAMKIGKGCVIGAGSVVRGDVPDYSVVWGVPAKLTEMFDTVAEEWIKVETEEEIADVLRRRRDRPLLSICIPTYNRSKELKVCLDSVLPQTSINGLIEVCVSDNASDDATSAVLAQYVMKYPQLRTIRQSENIGGERNFVEVVKFAKGKFAKLQGDDDYFIPGAIQPILYALLYRKSRFLLIDVLRNDGTVEVLEGMDRLVTELSIASGFISSIVVDREALLSLPELDRFIGTSLNHIYWLYALLEEDPRFTLLKFSMFSYAFNAPRGYNYGDAAIRGYLEILRYFVGRGLSEPVYVDEKKVLLDRFVLPRLEMMIEVGFEFDFEGFEAVFTEHYEMEPYYPEYLAEVRRIIALTGNR</sequence>
<evidence type="ECO:0000259" key="1">
    <source>
        <dbReference type="Pfam" id="PF00535"/>
    </source>
</evidence>
<keyword evidence="3" id="KW-1185">Reference proteome</keyword>
<accession>A0A7Z2ZLU5</accession>
<dbReference type="KEGG" id="cheb:HH215_09840"/>
<dbReference type="Pfam" id="PF00132">
    <property type="entry name" value="Hexapep"/>
    <property type="match status" value="1"/>
</dbReference>
<dbReference type="GO" id="GO:0016740">
    <property type="term" value="F:transferase activity"/>
    <property type="evidence" value="ECO:0007669"/>
    <property type="project" value="UniProtKB-KW"/>
</dbReference>
<dbReference type="InterPro" id="IPR001451">
    <property type="entry name" value="Hexapep"/>
</dbReference>
<dbReference type="CDD" id="cd00761">
    <property type="entry name" value="Glyco_tranf_GTA_type"/>
    <property type="match status" value="1"/>
</dbReference>
<dbReference type="InterPro" id="IPR011004">
    <property type="entry name" value="Trimer_LpxA-like_sf"/>
</dbReference>
<gene>
    <name evidence="2" type="ORF">HH215_09840</name>
</gene>
<dbReference type="EMBL" id="CP051680">
    <property type="protein sequence ID" value="QJD83452.1"/>
    <property type="molecule type" value="Genomic_DNA"/>
</dbReference>
<reference evidence="2 3" key="1">
    <citation type="submission" date="2020-04" db="EMBL/GenBank/DDBJ databases">
        <title>Genome sequencing of novel species.</title>
        <authorList>
            <person name="Heo J."/>
            <person name="Kim S.-J."/>
            <person name="Kim J.-S."/>
            <person name="Hong S.-B."/>
            <person name="Kwon S.-W."/>
        </authorList>
    </citation>
    <scope>NUCLEOTIDE SEQUENCE [LARGE SCALE GENOMIC DNA]</scope>
    <source>
        <strain evidence="2 3">MFER-1</strain>
    </source>
</reference>
<dbReference type="InterPro" id="IPR029044">
    <property type="entry name" value="Nucleotide-diphossugar_trans"/>
</dbReference>
<keyword evidence="2" id="KW-0808">Transferase</keyword>
<evidence type="ECO:0000313" key="3">
    <source>
        <dbReference type="Proteomes" id="UP000502248"/>
    </source>
</evidence>
<dbReference type="Proteomes" id="UP000502248">
    <property type="component" value="Chromosome"/>
</dbReference>
<dbReference type="CDD" id="cd04647">
    <property type="entry name" value="LbH_MAT_like"/>
    <property type="match status" value="1"/>
</dbReference>
<dbReference type="InterPro" id="IPR051159">
    <property type="entry name" value="Hexapeptide_acetyltransf"/>
</dbReference>
<dbReference type="AlphaFoldDB" id="A0A7Z2ZLU5"/>
<dbReference type="Pfam" id="PF00535">
    <property type="entry name" value="Glycos_transf_2"/>
    <property type="match status" value="1"/>
</dbReference>
<dbReference type="RefSeq" id="WP_169279744.1">
    <property type="nucleotide sequence ID" value="NZ_CP051680.1"/>
</dbReference>
<dbReference type="SUPFAM" id="SSF53448">
    <property type="entry name" value="Nucleotide-diphospho-sugar transferases"/>
    <property type="match status" value="1"/>
</dbReference>
<evidence type="ECO:0000313" key="2">
    <source>
        <dbReference type="EMBL" id="QJD83452.1"/>
    </source>
</evidence>
<organism evidence="2 3">
    <name type="scientific">Cohnella herbarum</name>
    <dbReference type="NCBI Taxonomy" id="2728023"/>
    <lineage>
        <taxon>Bacteria</taxon>
        <taxon>Bacillati</taxon>
        <taxon>Bacillota</taxon>
        <taxon>Bacilli</taxon>
        <taxon>Bacillales</taxon>
        <taxon>Paenibacillaceae</taxon>
        <taxon>Cohnella</taxon>
    </lineage>
</organism>
<protein>
    <submittedName>
        <fullName evidence="2">Glycosyltransferase</fullName>
    </submittedName>
</protein>
<dbReference type="InterPro" id="IPR001173">
    <property type="entry name" value="Glyco_trans_2-like"/>
</dbReference>
<feature type="domain" description="Glycosyltransferase 2-like" evidence="1">
    <location>
        <begin position="204"/>
        <end position="308"/>
    </location>
</feature>